<evidence type="ECO:0000313" key="2">
    <source>
        <dbReference type="Proteomes" id="UP001209229"/>
    </source>
</evidence>
<sequence length="622" mass="72400">MGNIITYILQQVKKDIFKKLLWVALFFCFHVFVVSAQKQSNDSIKITNSSIQQLLKANKDSSYIYNKLYEWLVVSKDSNISANELLLSIEHEYQKYNHKIIRSINIKQISPFARNILDTIDFTTNKLEKTLTKLRFQTKQSIIKNSLTFKNGELLNIQDVNESERMLRSLNFITNALIVVEPANKDTSLVDVLVITQDSYPYGANVSLSTKHSTFGVYSRNVFGYGLEMNHSIDTRATENNSFGFDENIQWDNIYGSFISFSTEINNTRNDHFINMGLNKDFFIPEIKYAGGINIKRNYRVPADSIADDNEYNNFDYLNQDYWLGRTFLINAPNYFNRSTVGILGQVIINNYFNLPDSIKYDSYYLPNYYFFTGISFNKRSYYKNTLIYNYGRIEDVPYGFLSSMTFGYNYNEKKNRYYLGGHLSLGSAIVPNNGYIYLSADFNSFFYNSHPERTLMRYNSRYISSLKKIGNSQFRYFVSLYYTRAMHLDHPQYFYLTQNSPGISSYRSRDLRGLQKFVLNSESVLFTPTEILGFKVVPFSFADIGWISEDKILFGTKPYYSIGVGIRIRNDNLVFNTIQFQLAYFPRIPMGGTTFDFRLSGEDVGGFRSFDIQKPYSDRFE</sequence>
<dbReference type="AlphaFoldDB" id="A0AAE3M812"/>
<dbReference type="Gene3D" id="3.10.20.310">
    <property type="entry name" value="membrane protein fhac"/>
    <property type="match status" value="1"/>
</dbReference>
<dbReference type="RefSeq" id="WP_301192264.1">
    <property type="nucleotide sequence ID" value="NZ_JAPDPJ010000062.1"/>
</dbReference>
<accession>A0AAE3M812</accession>
<protein>
    <recommendedName>
        <fullName evidence="3">Bacterial surface antigen (D15) domain-containing protein</fullName>
    </recommendedName>
</protein>
<evidence type="ECO:0008006" key="3">
    <source>
        <dbReference type="Google" id="ProtNLM"/>
    </source>
</evidence>
<evidence type="ECO:0000313" key="1">
    <source>
        <dbReference type="EMBL" id="MCW3788707.1"/>
    </source>
</evidence>
<dbReference type="Proteomes" id="UP001209229">
    <property type="component" value="Unassembled WGS sequence"/>
</dbReference>
<name>A0AAE3M812_9BACT</name>
<keyword evidence="2" id="KW-1185">Reference proteome</keyword>
<reference evidence="1" key="1">
    <citation type="submission" date="2022-10" db="EMBL/GenBank/DDBJ databases">
        <authorList>
            <person name="Yu W.X."/>
        </authorList>
    </citation>
    <scope>NUCLEOTIDE SEQUENCE</scope>
    <source>
        <strain evidence="1">AAT</strain>
    </source>
</reference>
<dbReference type="EMBL" id="JAPDPJ010000062">
    <property type="protein sequence ID" value="MCW3788707.1"/>
    <property type="molecule type" value="Genomic_DNA"/>
</dbReference>
<organism evidence="1 2">
    <name type="scientific">Plebeiibacterium sediminum</name>
    <dbReference type="NCBI Taxonomy" id="2992112"/>
    <lineage>
        <taxon>Bacteria</taxon>
        <taxon>Pseudomonadati</taxon>
        <taxon>Bacteroidota</taxon>
        <taxon>Bacteroidia</taxon>
        <taxon>Marinilabiliales</taxon>
        <taxon>Marinilabiliaceae</taxon>
        <taxon>Plebeiibacterium</taxon>
    </lineage>
</organism>
<proteinExistence type="predicted"/>
<gene>
    <name evidence="1" type="ORF">OM075_19715</name>
</gene>
<comment type="caution">
    <text evidence="1">The sequence shown here is derived from an EMBL/GenBank/DDBJ whole genome shotgun (WGS) entry which is preliminary data.</text>
</comment>